<dbReference type="InterPro" id="IPR000719">
    <property type="entry name" value="Prot_kinase_dom"/>
</dbReference>
<comment type="caution">
    <text evidence="6">The sequence shown here is derived from an EMBL/GenBank/DDBJ whole genome shotgun (WGS) entry which is preliminary data.</text>
</comment>
<evidence type="ECO:0000256" key="1">
    <source>
        <dbReference type="ARBA" id="ARBA00022679"/>
    </source>
</evidence>
<dbReference type="PANTHER" id="PTHR44329:SF288">
    <property type="entry name" value="MITOGEN-ACTIVATED PROTEIN KINASE KINASE KINASE 20"/>
    <property type="match status" value="1"/>
</dbReference>
<dbReference type="InterPro" id="IPR051681">
    <property type="entry name" value="Ser/Thr_Kinases-Pseudokinases"/>
</dbReference>
<sequence length="478" mass="53844">MSGQPKTKDPLASWTMIENIGAGGNADVWLARRNDGQEGAVKILRNLKEETYARFRNEIAALQKLGDMDGIIPMLEADFPEGKGARPWYAMPVAQSIKAFHHNADPKAIITEFVRLGQTLEKLHALKIAHRDIKPENLLGLNGRLCFSDFGLVKYPDLAPITPERRDVGAKFTMAPEMRREAAGADGLPADVFSFAKTLWILLTGQSLGFDGPYIAGSSVGLKNFLGKEYTTLLDKLLTDCTQHDPLARPAITEVVERLNEWLKVVDDFQLQNAYEWREFAEKFFPLQTPEEATWTDPDAIVTVLSEIAKVPGLNHLFFPDGGGMTLRGIRRAAEAGFIDLDTDFAVLLKPAKLTYVSFGLDPNWDYLRLEAQPVAPTGHYPVKPDDYIEYLSELRPGDYAHPNVYDDRFDREEELPEDSRSVVRYLKGTMVFFSTSSPYNQNSATYDARHEKMSEAEFKDYMGRGARYFWEKASRAE</sequence>
<evidence type="ECO:0000313" key="7">
    <source>
        <dbReference type="Proteomes" id="UP000192652"/>
    </source>
</evidence>
<evidence type="ECO:0000313" key="6">
    <source>
        <dbReference type="EMBL" id="OQP84504.1"/>
    </source>
</evidence>
<dbReference type="Gene3D" id="1.10.510.10">
    <property type="entry name" value="Transferase(Phosphotransferase) domain 1"/>
    <property type="match status" value="1"/>
</dbReference>
<keyword evidence="7" id="KW-1185">Reference proteome</keyword>
<keyword evidence="4" id="KW-0067">ATP-binding</keyword>
<evidence type="ECO:0000259" key="5">
    <source>
        <dbReference type="PROSITE" id="PS50011"/>
    </source>
</evidence>
<protein>
    <recommendedName>
        <fullName evidence="5">Protein kinase domain-containing protein</fullName>
    </recommendedName>
</protein>
<gene>
    <name evidence="6" type="ORF">BTR14_19205</name>
</gene>
<evidence type="ECO:0000256" key="3">
    <source>
        <dbReference type="ARBA" id="ARBA00022777"/>
    </source>
</evidence>
<evidence type="ECO:0000256" key="2">
    <source>
        <dbReference type="ARBA" id="ARBA00022741"/>
    </source>
</evidence>
<dbReference type="SMART" id="SM00220">
    <property type="entry name" value="S_TKc"/>
    <property type="match status" value="1"/>
</dbReference>
<reference evidence="6 7" key="1">
    <citation type="journal article" date="2017" name="Antonie Van Leeuwenhoek">
        <title>Rhizobium rhizosphaerae sp. nov., a novel species isolated from rice rhizosphere.</title>
        <authorList>
            <person name="Zhao J.J."/>
            <person name="Zhang J."/>
            <person name="Zhang R.J."/>
            <person name="Zhang C.W."/>
            <person name="Yin H.Q."/>
            <person name="Zhang X.X."/>
        </authorList>
    </citation>
    <scope>NUCLEOTIDE SEQUENCE [LARGE SCALE GENOMIC DNA]</scope>
    <source>
        <strain evidence="6 7">RD15</strain>
    </source>
</reference>
<dbReference type="InterPro" id="IPR011009">
    <property type="entry name" value="Kinase-like_dom_sf"/>
</dbReference>
<proteinExistence type="predicted"/>
<keyword evidence="3" id="KW-0418">Kinase</keyword>
<feature type="domain" description="Protein kinase" evidence="5">
    <location>
        <begin position="14"/>
        <end position="263"/>
    </location>
</feature>
<dbReference type="Gene3D" id="3.30.200.20">
    <property type="entry name" value="Phosphorylase Kinase, domain 1"/>
    <property type="match status" value="1"/>
</dbReference>
<keyword evidence="1" id="KW-0808">Transferase</keyword>
<dbReference type="RefSeq" id="WP_176218722.1">
    <property type="nucleotide sequence ID" value="NZ_MSPX01000020.1"/>
</dbReference>
<evidence type="ECO:0000256" key="4">
    <source>
        <dbReference type="ARBA" id="ARBA00022840"/>
    </source>
</evidence>
<dbReference type="Pfam" id="PF00069">
    <property type="entry name" value="Pkinase"/>
    <property type="match status" value="1"/>
</dbReference>
<dbReference type="SUPFAM" id="SSF56112">
    <property type="entry name" value="Protein kinase-like (PK-like)"/>
    <property type="match status" value="1"/>
</dbReference>
<accession>A0ABX3P8D9</accession>
<dbReference type="EMBL" id="MSPX01000020">
    <property type="protein sequence ID" value="OQP84504.1"/>
    <property type="molecule type" value="Genomic_DNA"/>
</dbReference>
<name>A0ABX3P8D9_9HYPH</name>
<dbReference type="Proteomes" id="UP000192652">
    <property type="component" value="Unassembled WGS sequence"/>
</dbReference>
<dbReference type="PANTHER" id="PTHR44329">
    <property type="entry name" value="SERINE/THREONINE-PROTEIN KINASE TNNI3K-RELATED"/>
    <property type="match status" value="1"/>
</dbReference>
<dbReference type="PROSITE" id="PS50011">
    <property type="entry name" value="PROTEIN_KINASE_DOM"/>
    <property type="match status" value="1"/>
</dbReference>
<keyword evidence="2" id="KW-0547">Nucleotide-binding</keyword>
<organism evidence="6 7">
    <name type="scientific">Xaviernesmea rhizosphaerae</name>
    <dbReference type="NCBI Taxonomy" id="1672749"/>
    <lineage>
        <taxon>Bacteria</taxon>
        <taxon>Pseudomonadati</taxon>
        <taxon>Pseudomonadota</taxon>
        <taxon>Alphaproteobacteria</taxon>
        <taxon>Hyphomicrobiales</taxon>
        <taxon>Rhizobiaceae</taxon>
        <taxon>Rhizobium/Agrobacterium group</taxon>
        <taxon>Xaviernesmea</taxon>
    </lineage>
</organism>